<dbReference type="InterPro" id="IPR052564">
    <property type="entry name" value="N-acetyltrans/Recomb-assoc"/>
</dbReference>
<evidence type="ECO:0000259" key="1">
    <source>
        <dbReference type="PROSITE" id="PS51186"/>
    </source>
</evidence>
<dbReference type="InterPro" id="IPR016181">
    <property type="entry name" value="Acyl_CoA_acyltransferase"/>
</dbReference>
<dbReference type="CDD" id="cd04301">
    <property type="entry name" value="NAT_SF"/>
    <property type="match status" value="1"/>
</dbReference>
<dbReference type="EMBL" id="JAOZFE010000004">
    <property type="protein sequence ID" value="MCW0953394.1"/>
    <property type="molecule type" value="Genomic_DNA"/>
</dbReference>
<sequence>MRIQAYEDKYLTETMTMIKECILAVNQPDYSPQQVKVWAELDPRRFQMRDDNHAFVMLSEEDAIIGFSDMDDAGYLDNMFVHKDYQGQGIATRLLKHIENSYAMDKITTYASITAKPFFERHGYQVVRENQAELRGEVFVNYYMEKLG</sequence>
<keyword evidence="2" id="KW-0012">Acyltransferase</keyword>
<protein>
    <submittedName>
        <fullName evidence="2">GNAT family N-acetyltransferase</fullName>
        <ecNumber evidence="2">2.3.1.-</ecNumber>
    </submittedName>
</protein>
<dbReference type="PANTHER" id="PTHR43451">
    <property type="entry name" value="ACETYLTRANSFERASE (GNAT) FAMILY PROTEIN"/>
    <property type="match status" value="1"/>
</dbReference>
<dbReference type="PROSITE" id="PS51186">
    <property type="entry name" value="GNAT"/>
    <property type="match status" value="1"/>
</dbReference>
<feature type="domain" description="N-acetyltransferase" evidence="1">
    <location>
        <begin position="10"/>
        <end position="148"/>
    </location>
</feature>
<keyword evidence="3" id="KW-1185">Reference proteome</keyword>
<dbReference type="PANTHER" id="PTHR43451:SF1">
    <property type="entry name" value="ACETYLTRANSFERASE"/>
    <property type="match status" value="1"/>
</dbReference>
<comment type="caution">
    <text evidence="2">The sequence shown here is derived from an EMBL/GenBank/DDBJ whole genome shotgun (WGS) entry which is preliminary data.</text>
</comment>
<evidence type="ECO:0000313" key="3">
    <source>
        <dbReference type="Proteomes" id="UP001526225"/>
    </source>
</evidence>
<accession>A0ABT3E589</accession>
<dbReference type="Gene3D" id="3.40.630.30">
    <property type="match status" value="1"/>
</dbReference>
<organism evidence="2 3">
    <name type="scientific">Weissella ceti</name>
    <dbReference type="NCBI Taxonomy" id="759620"/>
    <lineage>
        <taxon>Bacteria</taxon>
        <taxon>Bacillati</taxon>
        <taxon>Bacillota</taxon>
        <taxon>Bacilli</taxon>
        <taxon>Lactobacillales</taxon>
        <taxon>Lactobacillaceae</taxon>
        <taxon>Weissella</taxon>
    </lineage>
</organism>
<dbReference type="Pfam" id="PF13673">
    <property type="entry name" value="Acetyltransf_10"/>
    <property type="match status" value="1"/>
</dbReference>
<keyword evidence="2" id="KW-0808">Transferase</keyword>
<dbReference type="EC" id="2.3.1.-" evidence="2"/>
<evidence type="ECO:0000313" key="2">
    <source>
        <dbReference type="EMBL" id="MCW0953394.1"/>
    </source>
</evidence>
<dbReference type="InterPro" id="IPR000182">
    <property type="entry name" value="GNAT_dom"/>
</dbReference>
<gene>
    <name evidence="2" type="ORF">OIT44_04820</name>
</gene>
<dbReference type="Proteomes" id="UP001526225">
    <property type="component" value="Unassembled WGS sequence"/>
</dbReference>
<dbReference type="RefSeq" id="WP_213408910.1">
    <property type="nucleotide sequence ID" value="NZ_CP074441.1"/>
</dbReference>
<dbReference type="SUPFAM" id="SSF55729">
    <property type="entry name" value="Acyl-CoA N-acyltransferases (Nat)"/>
    <property type="match status" value="1"/>
</dbReference>
<name>A0ABT3E589_9LACO</name>
<proteinExistence type="predicted"/>
<dbReference type="GO" id="GO:0016746">
    <property type="term" value="F:acyltransferase activity"/>
    <property type="evidence" value="ECO:0007669"/>
    <property type="project" value="UniProtKB-KW"/>
</dbReference>
<reference evidence="2 3" key="1">
    <citation type="submission" date="2022-10" db="EMBL/GenBank/DDBJ databases">
        <title>Weissella fermenti sp. nov., isolated from fermented cabbage.</title>
        <authorList>
            <person name="Lee J.K."/>
            <person name="Baek J.H."/>
            <person name="Choi D.G."/>
            <person name="Kim J.M."/>
            <person name="Jeon C.O."/>
        </authorList>
    </citation>
    <scope>NUCLEOTIDE SEQUENCE [LARGE SCALE GENOMIC DNA]</scope>
    <source>
        <strain evidence="2 3">KACC 18534</strain>
    </source>
</reference>